<keyword evidence="12" id="KW-0969">Cilium</keyword>
<keyword evidence="9" id="KW-0975">Bacterial flagellum</keyword>
<evidence type="ECO:0000256" key="10">
    <source>
        <dbReference type="NCBIfam" id="TIGR01397"/>
    </source>
</evidence>
<dbReference type="NCBIfam" id="TIGR01397">
    <property type="entry name" value="fliM_switch"/>
    <property type="match status" value="1"/>
</dbReference>
<keyword evidence="5" id="KW-1003">Cell membrane</keyword>
<evidence type="ECO:0000259" key="11">
    <source>
        <dbReference type="Pfam" id="PF01052"/>
    </source>
</evidence>
<dbReference type="GO" id="GO:0050918">
    <property type="term" value="P:positive chemotaxis"/>
    <property type="evidence" value="ECO:0007669"/>
    <property type="project" value="TreeGrafter"/>
</dbReference>
<evidence type="ECO:0000256" key="8">
    <source>
        <dbReference type="ARBA" id="ARBA00023136"/>
    </source>
</evidence>
<dbReference type="PANTHER" id="PTHR30034:SF6">
    <property type="entry name" value="YOP PROTEINS TRANSLOCATION PROTEIN Q"/>
    <property type="match status" value="1"/>
</dbReference>
<dbReference type="PANTHER" id="PTHR30034">
    <property type="entry name" value="FLAGELLAR MOTOR SWITCH PROTEIN FLIM"/>
    <property type="match status" value="1"/>
</dbReference>
<reference evidence="12 13" key="1">
    <citation type="submission" date="2018-06" db="EMBL/GenBank/DDBJ databases">
        <authorList>
            <person name="Strepis N."/>
        </authorList>
    </citation>
    <scope>NUCLEOTIDE SEQUENCE [LARGE SCALE GENOMIC DNA]</scope>
    <source>
        <strain evidence="12">LUCI</strain>
    </source>
</reference>
<keyword evidence="12" id="KW-0282">Flagellum</keyword>
<dbReference type="AlphaFoldDB" id="A0A498R5U1"/>
<organism evidence="12 13">
    <name type="scientific">Lucifera butyrica</name>
    <dbReference type="NCBI Taxonomy" id="1351585"/>
    <lineage>
        <taxon>Bacteria</taxon>
        <taxon>Bacillati</taxon>
        <taxon>Bacillota</taxon>
        <taxon>Negativicutes</taxon>
        <taxon>Veillonellales</taxon>
        <taxon>Veillonellaceae</taxon>
        <taxon>Lucifera</taxon>
    </lineage>
</organism>
<dbReference type="SUPFAM" id="SSF101801">
    <property type="entry name" value="Surface presentation of antigens (SPOA)"/>
    <property type="match status" value="1"/>
</dbReference>
<evidence type="ECO:0000256" key="6">
    <source>
        <dbReference type="ARBA" id="ARBA00022500"/>
    </source>
</evidence>
<protein>
    <recommendedName>
        <fullName evidence="4 10">Flagellar motor switch protein FliM</fullName>
    </recommendedName>
</protein>
<dbReference type="Pfam" id="PF02154">
    <property type="entry name" value="FliM"/>
    <property type="match status" value="1"/>
</dbReference>
<dbReference type="GO" id="GO:0009425">
    <property type="term" value="C:bacterial-type flagellum basal body"/>
    <property type="evidence" value="ECO:0007669"/>
    <property type="project" value="UniProtKB-SubCell"/>
</dbReference>
<accession>A0A498R5U1</accession>
<evidence type="ECO:0000256" key="5">
    <source>
        <dbReference type="ARBA" id="ARBA00022475"/>
    </source>
</evidence>
<dbReference type="GO" id="GO:0005886">
    <property type="term" value="C:plasma membrane"/>
    <property type="evidence" value="ECO:0007669"/>
    <property type="project" value="UniProtKB-SubCell"/>
</dbReference>
<dbReference type="RefSeq" id="WP_122628995.1">
    <property type="nucleotide sequence ID" value="NZ_UPPP01000083.1"/>
</dbReference>
<dbReference type="GO" id="GO:0071978">
    <property type="term" value="P:bacterial-type flagellum-dependent swarming motility"/>
    <property type="evidence" value="ECO:0007669"/>
    <property type="project" value="TreeGrafter"/>
</dbReference>
<gene>
    <name evidence="12" type="ORF">LUCI_3351</name>
</gene>
<evidence type="ECO:0000313" key="12">
    <source>
        <dbReference type="EMBL" id="VBB08086.1"/>
    </source>
</evidence>
<dbReference type="PRINTS" id="PR00955">
    <property type="entry name" value="FLGMOTORFLIM"/>
</dbReference>
<dbReference type="Gene3D" id="2.30.330.10">
    <property type="entry name" value="SpoA-like"/>
    <property type="match status" value="1"/>
</dbReference>
<dbReference type="PIRSF" id="PIRSF002888">
    <property type="entry name" value="FliM"/>
    <property type="match status" value="1"/>
</dbReference>
<dbReference type="Proteomes" id="UP000277811">
    <property type="component" value="Unassembled WGS sequence"/>
</dbReference>
<keyword evidence="8" id="KW-0472">Membrane</keyword>
<dbReference type="InterPro" id="IPR028976">
    <property type="entry name" value="CheC-like_sf"/>
</dbReference>
<evidence type="ECO:0000256" key="3">
    <source>
        <dbReference type="ARBA" id="ARBA00011049"/>
    </source>
</evidence>
<keyword evidence="12" id="KW-0966">Cell projection</keyword>
<name>A0A498R5U1_9FIRM</name>
<dbReference type="EMBL" id="UPPP01000083">
    <property type="protein sequence ID" value="VBB08086.1"/>
    <property type="molecule type" value="Genomic_DNA"/>
</dbReference>
<sequence length="334" mass="37398">MAGSEVLSQAEIDELLSALSTGVVSAEDIRSEEKQRKIKVYDFKRPDKFSKDQIRTLYMLHENFARLINTYLSAHLRTLVHINVASVDQLTYEEFIRSLPNPSVINIFQMRPLKGNAILDINPNIIFSIIDRLFGGPGLPPGKPRALTDIEEAIVRRLIGKTLESFQEAWKQVVAIEPRMEAIETNPQFTQIVPPNDMVVIVTLQAKIGQSEGLINICIPYLVLEPIMSKLTTTFWVASSMAKQFSQESMDILQRKLEKARVPIIVELGRSTVTVQELLDLSVGDVLQLERNLADSLSVMIGQKEKFKCKPGTSGHRVAIQITESILGGDDTDE</sequence>
<dbReference type="Gene3D" id="3.40.1550.10">
    <property type="entry name" value="CheC-like"/>
    <property type="match status" value="1"/>
</dbReference>
<dbReference type="InterPro" id="IPR001689">
    <property type="entry name" value="Flag_FliM"/>
</dbReference>
<dbReference type="Pfam" id="PF01052">
    <property type="entry name" value="FliMN_C"/>
    <property type="match status" value="1"/>
</dbReference>
<dbReference type="GO" id="GO:0003774">
    <property type="term" value="F:cytoskeletal motor activity"/>
    <property type="evidence" value="ECO:0007669"/>
    <property type="project" value="InterPro"/>
</dbReference>
<evidence type="ECO:0000256" key="9">
    <source>
        <dbReference type="ARBA" id="ARBA00023143"/>
    </source>
</evidence>
<proteinExistence type="inferred from homology"/>
<keyword evidence="6" id="KW-0145">Chemotaxis</keyword>
<evidence type="ECO:0000256" key="7">
    <source>
        <dbReference type="ARBA" id="ARBA00022779"/>
    </source>
</evidence>
<keyword evidence="13" id="KW-1185">Reference proteome</keyword>
<evidence type="ECO:0000313" key="13">
    <source>
        <dbReference type="Proteomes" id="UP000277811"/>
    </source>
</evidence>
<feature type="domain" description="Flagellar motor switch protein FliN-like C-terminal" evidence="11">
    <location>
        <begin position="256"/>
        <end position="326"/>
    </location>
</feature>
<dbReference type="InterPro" id="IPR036429">
    <property type="entry name" value="SpoA-like_sf"/>
</dbReference>
<evidence type="ECO:0000256" key="1">
    <source>
        <dbReference type="ARBA" id="ARBA00004117"/>
    </source>
</evidence>
<evidence type="ECO:0000256" key="2">
    <source>
        <dbReference type="ARBA" id="ARBA00004202"/>
    </source>
</evidence>
<comment type="subcellular location">
    <subcellularLocation>
        <location evidence="1">Bacterial flagellum basal body</location>
    </subcellularLocation>
    <subcellularLocation>
        <location evidence="2">Cell membrane</location>
        <topology evidence="2">Peripheral membrane protein</topology>
    </subcellularLocation>
</comment>
<comment type="similarity">
    <text evidence="3">Belongs to the FliM family.</text>
</comment>
<dbReference type="CDD" id="cd17908">
    <property type="entry name" value="FliM"/>
    <property type="match status" value="1"/>
</dbReference>
<dbReference type="InterPro" id="IPR001543">
    <property type="entry name" value="FliN-like_C"/>
</dbReference>
<dbReference type="OrthoDB" id="9806941at2"/>
<evidence type="ECO:0000256" key="4">
    <source>
        <dbReference type="ARBA" id="ARBA00021898"/>
    </source>
</evidence>
<keyword evidence="7" id="KW-0283">Flagellar rotation</keyword>
<dbReference type="SUPFAM" id="SSF103039">
    <property type="entry name" value="CheC-like"/>
    <property type="match status" value="1"/>
</dbReference>